<keyword evidence="5" id="KW-0812">Transmembrane</keyword>
<dbReference type="AlphaFoldDB" id="A0A1J4SJ88"/>
<dbReference type="GO" id="GO:0005886">
    <property type="term" value="C:plasma membrane"/>
    <property type="evidence" value="ECO:0007669"/>
    <property type="project" value="UniProtKB-SubCell"/>
</dbReference>
<dbReference type="EMBL" id="MNUO01000005">
    <property type="protein sequence ID" value="OIN98692.1"/>
    <property type="molecule type" value="Genomic_DNA"/>
</dbReference>
<dbReference type="SMART" id="SM00471">
    <property type="entry name" value="HDc"/>
    <property type="match status" value="1"/>
</dbReference>
<dbReference type="InterPro" id="IPR003607">
    <property type="entry name" value="HD/PDEase_dom"/>
</dbReference>
<dbReference type="PROSITE" id="PS50084">
    <property type="entry name" value="KH_TYPE_1"/>
    <property type="match status" value="1"/>
</dbReference>
<dbReference type="Gene3D" id="3.30.1370.10">
    <property type="entry name" value="K Homology domain, type 1"/>
    <property type="match status" value="1"/>
</dbReference>
<dbReference type="InterPro" id="IPR006675">
    <property type="entry name" value="HDIG_dom"/>
</dbReference>
<evidence type="ECO:0000256" key="2">
    <source>
        <dbReference type="ARBA" id="ARBA00022759"/>
    </source>
</evidence>
<dbReference type="EC" id="3.1.-.-" evidence="5 6"/>
<evidence type="ECO:0000256" key="6">
    <source>
        <dbReference type="NCBIfam" id="TIGR03319"/>
    </source>
</evidence>
<evidence type="ECO:0000313" key="10">
    <source>
        <dbReference type="Proteomes" id="UP000182278"/>
    </source>
</evidence>
<dbReference type="InterPro" id="IPR017705">
    <property type="entry name" value="Ribonuclease_Y"/>
</dbReference>
<keyword evidence="3 5" id="KW-0378">Hydrolase</keyword>
<dbReference type="NCBIfam" id="TIGR03319">
    <property type="entry name" value="RNase_Y"/>
    <property type="match status" value="1"/>
</dbReference>
<dbReference type="FunFam" id="1.10.3210.10:FF:000022">
    <property type="entry name" value="Ribonuclease Y"/>
    <property type="match status" value="1"/>
</dbReference>
<dbReference type="InterPro" id="IPR004087">
    <property type="entry name" value="KH_dom"/>
</dbReference>
<dbReference type="SMART" id="SM00322">
    <property type="entry name" value="KH"/>
    <property type="match status" value="1"/>
</dbReference>
<feature type="transmembrane region" description="Helical" evidence="5">
    <location>
        <begin position="6"/>
        <end position="23"/>
    </location>
</feature>
<name>A0A1J4SJ88_9BACT</name>
<feature type="coiled-coil region" evidence="7">
    <location>
        <begin position="36"/>
        <end position="89"/>
    </location>
</feature>
<protein>
    <recommendedName>
        <fullName evidence="5 6">Ribonuclease Y</fullName>
        <shortName evidence="5">RNase Y</shortName>
        <ecNumber evidence="5 6">3.1.-.-</ecNumber>
    </recommendedName>
</protein>
<dbReference type="CDD" id="cd00077">
    <property type="entry name" value="HDc"/>
    <property type="match status" value="1"/>
</dbReference>
<organism evidence="9 10">
    <name type="scientific">Candidatus Desantisbacteria bacterium CG1_02_38_46</name>
    <dbReference type="NCBI Taxonomy" id="1817893"/>
    <lineage>
        <taxon>Bacteria</taxon>
        <taxon>Candidatus Desantisiibacteriota</taxon>
    </lineage>
</organism>
<dbReference type="SUPFAM" id="SSF54791">
    <property type="entry name" value="Eukaryotic type KH-domain (KH-domain type I)"/>
    <property type="match status" value="1"/>
</dbReference>
<evidence type="ECO:0000256" key="3">
    <source>
        <dbReference type="ARBA" id="ARBA00022801"/>
    </source>
</evidence>
<dbReference type="PANTHER" id="PTHR12826">
    <property type="entry name" value="RIBONUCLEASE Y"/>
    <property type="match status" value="1"/>
</dbReference>
<dbReference type="InterPro" id="IPR006674">
    <property type="entry name" value="HD_domain"/>
</dbReference>
<keyword evidence="2 5" id="KW-0255">Endonuclease</keyword>
<dbReference type="Pfam" id="PF01966">
    <property type="entry name" value="HD"/>
    <property type="match status" value="1"/>
</dbReference>
<dbReference type="SUPFAM" id="SSF109604">
    <property type="entry name" value="HD-domain/PDEase-like"/>
    <property type="match status" value="1"/>
</dbReference>
<comment type="function">
    <text evidence="5">Endoribonuclease that initiates mRNA decay.</text>
</comment>
<evidence type="ECO:0000256" key="4">
    <source>
        <dbReference type="ARBA" id="ARBA00022884"/>
    </source>
</evidence>
<dbReference type="InterPro" id="IPR036612">
    <property type="entry name" value="KH_dom_type_1_sf"/>
</dbReference>
<keyword evidence="5" id="KW-1003">Cell membrane</keyword>
<dbReference type="Pfam" id="PF00013">
    <property type="entry name" value="KH_1"/>
    <property type="match status" value="1"/>
</dbReference>
<keyword evidence="5" id="KW-1133">Transmembrane helix</keyword>
<keyword evidence="7" id="KW-0175">Coiled coil</keyword>
<reference evidence="9 10" key="1">
    <citation type="journal article" date="2016" name="Environ. Microbiol.">
        <title>Genomic resolution of a cold subsurface aquifer community provides metabolic insights for novel microbes adapted to high CO concentrations.</title>
        <authorList>
            <person name="Probst A.J."/>
            <person name="Castelle C.J."/>
            <person name="Singh A."/>
            <person name="Brown C.T."/>
            <person name="Anantharaman K."/>
            <person name="Sharon I."/>
            <person name="Hug L.A."/>
            <person name="Burstein D."/>
            <person name="Emerson J.B."/>
            <person name="Thomas B.C."/>
            <person name="Banfield J.F."/>
        </authorList>
    </citation>
    <scope>NUCLEOTIDE SEQUENCE [LARGE SCALE GENOMIC DNA]</scope>
    <source>
        <strain evidence="9">CG1_02_38_46</strain>
    </source>
</reference>
<dbReference type="GO" id="GO:0006402">
    <property type="term" value="P:mRNA catabolic process"/>
    <property type="evidence" value="ECO:0007669"/>
    <property type="project" value="UniProtKB-UniRule"/>
</dbReference>
<dbReference type="InterPro" id="IPR022711">
    <property type="entry name" value="RNase_Y_N"/>
</dbReference>
<evidence type="ECO:0000256" key="1">
    <source>
        <dbReference type="ARBA" id="ARBA00022722"/>
    </source>
</evidence>
<dbReference type="InterPro" id="IPR004088">
    <property type="entry name" value="KH_dom_type_1"/>
</dbReference>
<keyword evidence="1 5" id="KW-0540">Nuclease</keyword>
<keyword evidence="4 5" id="KW-0694">RNA-binding</keyword>
<evidence type="ECO:0000259" key="8">
    <source>
        <dbReference type="PROSITE" id="PS51831"/>
    </source>
</evidence>
<dbReference type="GO" id="GO:0003723">
    <property type="term" value="F:RNA binding"/>
    <property type="evidence" value="ECO:0007669"/>
    <property type="project" value="UniProtKB-UniRule"/>
</dbReference>
<evidence type="ECO:0000256" key="7">
    <source>
        <dbReference type="SAM" id="Coils"/>
    </source>
</evidence>
<comment type="similarity">
    <text evidence="5">Belongs to the RNase Y family.</text>
</comment>
<evidence type="ECO:0000313" key="9">
    <source>
        <dbReference type="EMBL" id="OIN98692.1"/>
    </source>
</evidence>
<dbReference type="Proteomes" id="UP000182278">
    <property type="component" value="Unassembled WGS sequence"/>
</dbReference>
<dbReference type="GO" id="GO:0016787">
    <property type="term" value="F:hydrolase activity"/>
    <property type="evidence" value="ECO:0007669"/>
    <property type="project" value="UniProtKB-KW"/>
</dbReference>
<sequence>MTNTLIVTMGALFLVGFGIGYIYRRYVAKIKFKSAEEDAQKIISDAKKQIEIQKKEVFLESKEKLQKEKDEFEKESKSQKIELQHLESRLITREESLDRKVEILEKKEKEILLRERVVSEKEKELERVQEEQRKDLQRIAGLTVEEAKKMLLVSLESKVRREANGIIKDIETKARETADKKAKEIIGLAIQRNAVEQTTEMSVSVVQVPDEMKGRVIGREGRNIRAIEAATGIDLIIDDTPGVIVLSGFDPTRREVARLTLEKLIADGRIQPTRIEETVEKVRQELENSIKEEGEKASLELGIQNLHPEEIKLVGRLKYRTSYGQNVLQHSKEVAYLAGMMASELGANVSVVKRAGLLHDIGKAVDHEVEGTHVQIALELARKFKEQESVIHAIACHHEDEEPKTVEAVLVQVADAISASRPGVRKETLESYMKRLNNLEQVAQGFPGIEKAYAIQAGREVRVIVIPEIVNDQRTSQLAKEIAEKIESELQYPGQIKVTVVRETRVTEYAK</sequence>
<feature type="domain" description="HD" evidence="8">
    <location>
        <begin position="327"/>
        <end position="420"/>
    </location>
</feature>
<proteinExistence type="inferred from homology"/>
<dbReference type="HAMAP" id="MF_00335">
    <property type="entry name" value="RNase_Y"/>
    <property type="match status" value="1"/>
</dbReference>
<dbReference type="CDD" id="cd22431">
    <property type="entry name" value="KH-I_RNaseY"/>
    <property type="match status" value="1"/>
</dbReference>
<dbReference type="PROSITE" id="PS51831">
    <property type="entry name" value="HD"/>
    <property type="match status" value="1"/>
</dbReference>
<dbReference type="Gene3D" id="1.10.3210.10">
    <property type="entry name" value="Hypothetical protein af1432"/>
    <property type="match status" value="1"/>
</dbReference>
<dbReference type="GO" id="GO:0004521">
    <property type="term" value="F:RNA endonuclease activity"/>
    <property type="evidence" value="ECO:0007669"/>
    <property type="project" value="UniProtKB-UniRule"/>
</dbReference>
<dbReference type="STRING" id="1817893.AUJ66_00320"/>
<dbReference type="Pfam" id="PF12072">
    <property type="entry name" value="RNase_Y_N"/>
    <property type="match status" value="1"/>
</dbReference>
<accession>A0A1J4SJ88</accession>
<comment type="subcellular location">
    <subcellularLocation>
        <location evidence="5">Cell membrane</location>
        <topology evidence="5">Single-pass membrane protein</topology>
    </subcellularLocation>
</comment>
<evidence type="ECO:0000256" key="5">
    <source>
        <dbReference type="HAMAP-Rule" id="MF_00335"/>
    </source>
</evidence>
<dbReference type="PANTHER" id="PTHR12826:SF15">
    <property type="entry name" value="RIBONUCLEASE Y"/>
    <property type="match status" value="1"/>
</dbReference>
<dbReference type="NCBIfam" id="TIGR00277">
    <property type="entry name" value="HDIG"/>
    <property type="match status" value="1"/>
</dbReference>
<keyword evidence="5" id="KW-0472">Membrane</keyword>
<gene>
    <name evidence="5" type="primary">rny</name>
    <name evidence="9" type="ORF">AUJ66_00320</name>
</gene>
<comment type="caution">
    <text evidence="9">The sequence shown here is derived from an EMBL/GenBank/DDBJ whole genome shotgun (WGS) entry which is preliminary data.</text>
</comment>